<evidence type="ECO:0000313" key="4">
    <source>
        <dbReference type="EMBL" id="CAF4512478.1"/>
    </source>
</evidence>
<dbReference type="EMBL" id="CAJNOQ010040917">
    <property type="protein sequence ID" value="CAF1621663.1"/>
    <property type="molecule type" value="Genomic_DNA"/>
</dbReference>
<dbReference type="AlphaFoldDB" id="A0A816CHC9"/>
<evidence type="ECO:0000313" key="1">
    <source>
        <dbReference type="EMBL" id="CAF1148376.1"/>
    </source>
</evidence>
<name>A0A816CHC9_9BILA</name>
<evidence type="ECO:0000313" key="5">
    <source>
        <dbReference type="Proteomes" id="UP000663829"/>
    </source>
</evidence>
<gene>
    <name evidence="2" type="ORF">GPM918_LOCUS43773</name>
    <name evidence="1" type="ORF">OVA965_LOCUS21477</name>
    <name evidence="4" type="ORF">SRO942_LOCUS45373</name>
    <name evidence="3" type="ORF">TMI583_LOCUS22134</name>
</gene>
<dbReference type="EMBL" id="CAJOBA010029888">
    <property type="protein sequence ID" value="CAF3952127.1"/>
    <property type="molecule type" value="Genomic_DNA"/>
</dbReference>
<reference evidence="2" key="1">
    <citation type="submission" date="2021-02" db="EMBL/GenBank/DDBJ databases">
        <authorList>
            <person name="Nowell W R."/>
        </authorList>
    </citation>
    <scope>NUCLEOTIDE SEQUENCE</scope>
</reference>
<dbReference type="Proteomes" id="UP000681722">
    <property type="component" value="Unassembled WGS sequence"/>
</dbReference>
<dbReference type="Proteomes" id="UP000663829">
    <property type="component" value="Unassembled WGS sequence"/>
</dbReference>
<evidence type="ECO:0000313" key="2">
    <source>
        <dbReference type="EMBL" id="CAF1621663.1"/>
    </source>
</evidence>
<accession>A0A816CHC9</accession>
<protein>
    <submittedName>
        <fullName evidence="2">Uncharacterized protein</fullName>
    </submittedName>
</protein>
<dbReference type="Proteomes" id="UP000677228">
    <property type="component" value="Unassembled WGS sequence"/>
</dbReference>
<dbReference type="Proteomes" id="UP000682733">
    <property type="component" value="Unassembled WGS sequence"/>
</dbReference>
<dbReference type="EMBL" id="CAJOBC010108135">
    <property type="protein sequence ID" value="CAF4512478.1"/>
    <property type="molecule type" value="Genomic_DNA"/>
</dbReference>
<evidence type="ECO:0000313" key="3">
    <source>
        <dbReference type="EMBL" id="CAF3952127.1"/>
    </source>
</evidence>
<sequence length="122" mass="13527">SCRAVYAAIYDRDKCSGIFGTNSCFAKRVKPDSKECCDAGNKDCRYGTAEDSLYWIDCDTDSRGKKKGVGQAIVACALCNIIISNEGLIIVQPEREKEKTIAVYSCKHMEEANSRPKRCTKN</sequence>
<proteinExistence type="predicted"/>
<feature type="non-terminal residue" evidence="2">
    <location>
        <position position="1"/>
    </location>
</feature>
<keyword evidence="5" id="KW-1185">Reference proteome</keyword>
<dbReference type="OrthoDB" id="10362600at2759"/>
<organism evidence="2 5">
    <name type="scientific">Didymodactylos carnosus</name>
    <dbReference type="NCBI Taxonomy" id="1234261"/>
    <lineage>
        <taxon>Eukaryota</taxon>
        <taxon>Metazoa</taxon>
        <taxon>Spiralia</taxon>
        <taxon>Gnathifera</taxon>
        <taxon>Rotifera</taxon>
        <taxon>Eurotatoria</taxon>
        <taxon>Bdelloidea</taxon>
        <taxon>Philodinida</taxon>
        <taxon>Philodinidae</taxon>
        <taxon>Didymodactylos</taxon>
    </lineage>
</organism>
<dbReference type="EMBL" id="CAJNOK010011783">
    <property type="protein sequence ID" value="CAF1148376.1"/>
    <property type="molecule type" value="Genomic_DNA"/>
</dbReference>
<comment type="caution">
    <text evidence="2">The sequence shown here is derived from an EMBL/GenBank/DDBJ whole genome shotgun (WGS) entry which is preliminary data.</text>
</comment>